<name>A0A183GMG3_HELPZ</name>
<reference evidence="3" key="2">
    <citation type="submission" date="2019-09" db="UniProtKB">
        <authorList>
            <consortium name="WormBaseParasite"/>
        </authorList>
    </citation>
    <scope>IDENTIFICATION</scope>
</reference>
<evidence type="ECO:0000313" key="2">
    <source>
        <dbReference type="Proteomes" id="UP000050761"/>
    </source>
</evidence>
<dbReference type="EMBL" id="UZAH01035587">
    <property type="protein sequence ID" value="VDP41599.1"/>
    <property type="molecule type" value="Genomic_DNA"/>
</dbReference>
<evidence type="ECO:0000313" key="1">
    <source>
        <dbReference type="EMBL" id="VDP41599.1"/>
    </source>
</evidence>
<gene>
    <name evidence="1" type="ORF">HPBE_LOCUS23882</name>
</gene>
<sequence length="124" mass="13817">MPYLDHAGAALPSEEQLKEVFDMALKIPLANPHSHHATGTTTNLMVADASFLGGLTATLWSWPSHLLSQSAVETIFFRIWTEEKQRWRAIDISECLTGHVESKLQISMQSQDSSDGFPLSYETL</sequence>
<dbReference type="Proteomes" id="UP000050761">
    <property type="component" value="Unassembled WGS sequence"/>
</dbReference>
<keyword evidence="2" id="KW-1185">Reference proteome</keyword>
<dbReference type="OrthoDB" id="420046at2759"/>
<evidence type="ECO:0000313" key="3">
    <source>
        <dbReference type="WBParaSite" id="HPBE_0002388301-mRNA-1"/>
    </source>
</evidence>
<dbReference type="WBParaSite" id="HPBE_0002388301-mRNA-1">
    <property type="protein sequence ID" value="HPBE_0002388301-mRNA-1"/>
    <property type="gene ID" value="HPBE_0002388301"/>
</dbReference>
<accession>A0A3P8H4G0</accession>
<dbReference type="AlphaFoldDB" id="A0A183GMG3"/>
<protein>
    <submittedName>
        <fullName evidence="3">RAB3GAP2_C domain-containing protein</fullName>
    </submittedName>
</protein>
<proteinExistence type="predicted"/>
<reference evidence="1 2" key="1">
    <citation type="submission" date="2018-11" db="EMBL/GenBank/DDBJ databases">
        <authorList>
            <consortium name="Pathogen Informatics"/>
        </authorList>
    </citation>
    <scope>NUCLEOTIDE SEQUENCE [LARGE SCALE GENOMIC DNA]</scope>
</reference>
<accession>A0A183GMG3</accession>
<organism evidence="2 3">
    <name type="scientific">Heligmosomoides polygyrus</name>
    <name type="common">Parasitic roundworm</name>
    <dbReference type="NCBI Taxonomy" id="6339"/>
    <lineage>
        <taxon>Eukaryota</taxon>
        <taxon>Metazoa</taxon>
        <taxon>Ecdysozoa</taxon>
        <taxon>Nematoda</taxon>
        <taxon>Chromadorea</taxon>
        <taxon>Rhabditida</taxon>
        <taxon>Rhabditina</taxon>
        <taxon>Rhabditomorpha</taxon>
        <taxon>Strongyloidea</taxon>
        <taxon>Heligmosomidae</taxon>
        <taxon>Heligmosomoides</taxon>
    </lineage>
</organism>